<proteinExistence type="predicted"/>
<keyword evidence="7" id="KW-0812">Transmembrane</keyword>
<keyword evidence="11" id="KW-1185">Reference proteome</keyword>
<dbReference type="NCBIfam" id="TIGR01167">
    <property type="entry name" value="LPXTG_anchor"/>
    <property type="match status" value="1"/>
</dbReference>
<evidence type="ECO:0000313" key="11">
    <source>
        <dbReference type="Proteomes" id="UP001252875"/>
    </source>
</evidence>
<evidence type="ECO:0000259" key="9">
    <source>
        <dbReference type="PROSITE" id="PS50847"/>
    </source>
</evidence>
<feature type="compositionally biased region" description="Polar residues" evidence="6">
    <location>
        <begin position="46"/>
        <end position="61"/>
    </location>
</feature>
<dbReference type="Pfam" id="PF06458">
    <property type="entry name" value="MucBP"/>
    <property type="match status" value="5"/>
</dbReference>
<feature type="transmembrane region" description="Helical" evidence="7">
    <location>
        <begin position="799"/>
        <end position="820"/>
    </location>
</feature>
<feature type="chain" id="PRO_5045921000" evidence="8">
    <location>
        <begin position="34"/>
        <end position="825"/>
    </location>
</feature>
<evidence type="ECO:0000256" key="7">
    <source>
        <dbReference type="SAM" id="Phobius"/>
    </source>
</evidence>
<protein>
    <submittedName>
        <fullName evidence="10">MucBP domain-containing protein</fullName>
    </submittedName>
</protein>
<keyword evidence="7" id="KW-0472">Membrane</keyword>
<feature type="region of interest" description="Disordered" evidence="6">
    <location>
        <begin position="46"/>
        <end position="87"/>
    </location>
</feature>
<keyword evidence="3 8" id="KW-0732">Signal</keyword>
<evidence type="ECO:0000256" key="6">
    <source>
        <dbReference type="SAM" id="MobiDB-lite"/>
    </source>
</evidence>
<name>A0ABU3EVP2_9ENTE</name>
<keyword evidence="5" id="KW-0572">Peptidoglycan-anchor</keyword>
<organism evidence="10 11">
    <name type="scientific">Enterococcus hulanensis</name>
    <dbReference type="NCBI Taxonomy" id="2559929"/>
    <lineage>
        <taxon>Bacteria</taxon>
        <taxon>Bacillati</taxon>
        <taxon>Bacillota</taxon>
        <taxon>Bacilli</taxon>
        <taxon>Lactobacillales</taxon>
        <taxon>Enterococcaceae</taxon>
        <taxon>Enterococcus</taxon>
    </lineage>
</organism>
<dbReference type="Proteomes" id="UP001252875">
    <property type="component" value="Unassembled WGS sequence"/>
</dbReference>
<gene>
    <name evidence="10" type="ORF">P7D85_03035</name>
</gene>
<evidence type="ECO:0000256" key="1">
    <source>
        <dbReference type="ARBA" id="ARBA00022512"/>
    </source>
</evidence>
<dbReference type="InterPro" id="IPR032675">
    <property type="entry name" value="LRR_dom_sf"/>
</dbReference>
<evidence type="ECO:0000313" key="10">
    <source>
        <dbReference type="EMBL" id="MDT2598731.1"/>
    </source>
</evidence>
<keyword evidence="7" id="KW-1133">Transmembrane helix</keyword>
<feature type="domain" description="Gram-positive cocci surface proteins LPxTG" evidence="9">
    <location>
        <begin position="791"/>
        <end position="825"/>
    </location>
</feature>
<dbReference type="InterPro" id="IPR009459">
    <property type="entry name" value="MucBP_dom"/>
</dbReference>
<dbReference type="EMBL" id="JARPYI010000001">
    <property type="protein sequence ID" value="MDT2598731.1"/>
    <property type="molecule type" value="Genomic_DNA"/>
</dbReference>
<keyword evidence="2" id="KW-0964">Secreted</keyword>
<feature type="signal peptide" evidence="8">
    <location>
        <begin position="1"/>
        <end position="33"/>
    </location>
</feature>
<evidence type="ECO:0000256" key="4">
    <source>
        <dbReference type="ARBA" id="ARBA00022737"/>
    </source>
</evidence>
<reference evidence="10 11" key="1">
    <citation type="submission" date="2023-03" db="EMBL/GenBank/DDBJ databases">
        <authorList>
            <person name="Shen W."/>
            <person name="Cai J."/>
        </authorList>
    </citation>
    <scope>NUCLEOTIDE SEQUENCE [LARGE SCALE GENOMIC DNA]</scope>
    <source>
        <strain evidence="10 11">D6-4</strain>
    </source>
</reference>
<feature type="compositionally biased region" description="Basic and acidic residues" evidence="6">
    <location>
        <begin position="76"/>
        <end position="87"/>
    </location>
</feature>
<comment type="caution">
    <text evidence="10">The sequence shown here is derived from an EMBL/GenBank/DDBJ whole genome shotgun (WGS) entry which is preliminary data.</text>
</comment>
<dbReference type="RefSeq" id="WP_311821025.1">
    <property type="nucleotide sequence ID" value="NZ_JARPYF010000001.1"/>
</dbReference>
<keyword evidence="1" id="KW-0134">Cell wall</keyword>
<evidence type="ECO:0000256" key="8">
    <source>
        <dbReference type="SAM" id="SignalP"/>
    </source>
</evidence>
<dbReference type="Gene3D" id="3.80.10.10">
    <property type="entry name" value="Ribonuclease Inhibitor"/>
    <property type="match status" value="1"/>
</dbReference>
<evidence type="ECO:0000256" key="3">
    <source>
        <dbReference type="ARBA" id="ARBA00022729"/>
    </source>
</evidence>
<dbReference type="PROSITE" id="PS50847">
    <property type="entry name" value="GRAM_POS_ANCHORING"/>
    <property type="match status" value="1"/>
</dbReference>
<dbReference type="Pfam" id="PF00746">
    <property type="entry name" value="Gram_pos_anchor"/>
    <property type="match status" value="1"/>
</dbReference>
<feature type="compositionally biased region" description="Low complexity" evidence="6">
    <location>
        <begin position="62"/>
        <end position="75"/>
    </location>
</feature>
<evidence type="ECO:0000256" key="2">
    <source>
        <dbReference type="ARBA" id="ARBA00022525"/>
    </source>
</evidence>
<dbReference type="Gene3D" id="3.10.20.320">
    <property type="entry name" value="Putative peptidoglycan bound protein (lpxtg motif)"/>
    <property type="match status" value="5"/>
</dbReference>
<accession>A0ABU3EVP2</accession>
<dbReference type="InterPro" id="IPR019931">
    <property type="entry name" value="LPXTG_anchor"/>
</dbReference>
<evidence type="ECO:0000256" key="5">
    <source>
        <dbReference type="ARBA" id="ARBA00023088"/>
    </source>
</evidence>
<keyword evidence="4" id="KW-0677">Repeat</keyword>
<sequence length="825" mass="89670">MKIVNRGFKNRMKRGFSLILVSTVMLSSFPFQVAAESIPTATTANTETKEVQPTASSTIKQETVSSVKPTSSTTSETKEKKVERTPRAEAVETWMPDENLRKLVAVKLSNKSTTVNPEDLTKEMMANLTDLTFDVYPSLFPAETVIDFTGLQYATGILNLNTTYIEAINIPDIKLGEGAFAYVRPNVLSHIVPTGTVKQLAIQGNNDSGIPSTELTGVGAEINRLNPTDILRVISTDMTDFSSLGITADVGKGVFSSTDYTRNNPLELPALSIAADHDGDIVYSQNVLKAANGYSLLSDQSGAPLPNVQFLNANKVVLGPGSPMLTEEGMVFFSIPDPAEYILVNYGILARGFQRTEYGLSALIPIQRATPAADVTVKYLNEDDEEIQTEKKISGNIGDAYDATTADYKFDTIDDYELDLTRLPTNATGTLDATAKTVVYRYKKNPVPPVTSTVTVKYVDEADAEIRASKTISGNVGDGYDATTPEYKLATIDDYVLDESKLPINGTGTIEAATQTVVYHYKKNPVPPVTNKVTVKYVDEADKEIRASKTISGNVGDAYDATTPEYKLATIDEYVLDESKLPTNGTGTIEAATQTVVYHYKKNPVPPVTSTVTVKYVDEADKEIRASKTISGNVGDGYDATTPEYKLATIDEYVLDESKLPTNGTGTIEAATQTVVYHYKKNSVPSAASKVTVQYVDEAGKELRDSQMITGKIGVDYDVTTAEYKLSKIGDYQLVEDKLPTNAKGKFGEKDVLVTYVYKKGTTLANTSTDTANPGRHSIVTWARSASQKVLPKTGENNVLSNLLVFAGLVISVSALMIFFRKRRV</sequence>